<keyword evidence="2" id="KW-1185">Reference proteome</keyword>
<reference evidence="1 2" key="1">
    <citation type="journal article" date="2018" name="Sci. Rep.">
        <title>Genomic signatures of local adaptation to the degree of environmental predictability in rotifers.</title>
        <authorList>
            <person name="Franch-Gras L."/>
            <person name="Hahn C."/>
            <person name="Garcia-Roger E.M."/>
            <person name="Carmona M.J."/>
            <person name="Serra M."/>
            <person name="Gomez A."/>
        </authorList>
    </citation>
    <scope>NUCLEOTIDE SEQUENCE [LARGE SCALE GENOMIC DNA]</scope>
    <source>
        <strain evidence="1">HYR1</strain>
    </source>
</reference>
<evidence type="ECO:0000313" key="2">
    <source>
        <dbReference type="Proteomes" id="UP000276133"/>
    </source>
</evidence>
<dbReference type="Proteomes" id="UP000276133">
    <property type="component" value="Unassembled WGS sequence"/>
</dbReference>
<dbReference type="EMBL" id="REGN01005144">
    <property type="protein sequence ID" value="RNA14636.1"/>
    <property type="molecule type" value="Genomic_DNA"/>
</dbReference>
<protein>
    <submittedName>
        <fullName evidence="1">Uncharacterized protein</fullName>
    </submittedName>
</protein>
<accession>A0A3M7QTD2</accession>
<gene>
    <name evidence="1" type="ORF">BpHYR1_029988</name>
</gene>
<organism evidence="1 2">
    <name type="scientific">Brachionus plicatilis</name>
    <name type="common">Marine rotifer</name>
    <name type="synonym">Brachionus muelleri</name>
    <dbReference type="NCBI Taxonomy" id="10195"/>
    <lineage>
        <taxon>Eukaryota</taxon>
        <taxon>Metazoa</taxon>
        <taxon>Spiralia</taxon>
        <taxon>Gnathifera</taxon>
        <taxon>Rotifera</taxon>
        <taxon>Eurotatoria</taxon>
        <taxon>Monogononta</taxon>
        <taxon>Pseudotrocha</taxon>
        <taxon>Ploima</taxon>
        <taxon>Brachionidae</taxon>
        <taxon>Brachionus</taxon>
    </lineage>
</organism>
<comment type="caution">
    <text evidence="1">The sequence shown here is derived from an EMBL/GenBank/DDBJ whole genome shotgun (WGS) entry which is preliminary data.</text>
</comment>
<dbReference type="AlphaFoldDB" id="A0A3M7QTD2"/>
<name>A0A3M7QTD2_BRAPC</name>
<proteinExistence type="predicted"/>
<sequence>MNKKTKGAKGKDNKSVAEFFSIDPSTVTYTKNNDKIYLDGIRFYFGSHGVSNFNSLNEVENQSALSRRDSELSSSFLASASVPSLFCSRAELDFSVTRLRIPFSMIWDELWATSSSLNDLVLTMLGKDLRLGNCTGAMEVSRSVVSFFLSAFGDVLFRWFLWIRRSCVPCALFVYTLLPRPLSCPLEWFEYCC</sequence>
<evidence type="ECO:0000313" key="1">
    <source>
        <dbReference type="EMBL" id="RNA14636.1"/>
    </source>
</evidence>